<evidence type="ECO:0000256" key="10">
    <source>
        <dbReference type="ARBA" id="ARBA00023274"/>
    </source>
</evidence>
<evidence type="ECO:0000256" key="12">
    <source>
        <dbReference type="SAM" id="MobiDB-lite"/>
    </source>
</evidence>
<dbReference type="GO" id="GO:0005786">
    <property type="term" value="C:signal recognition particle, endoplasmic reticulum targeting"/>
    <property type="evidence" value="ECO:0007669"/>
    <property type="project" value="UniProtKB-UniRule"/>
</dbReference>
<evidence type="ECO:0000256" key="2">
    <source>
        <dbReference type="ARBA" id="ARBA00004496"/>
    </source>
</evidence>
<keyword evidence="8" id="KW-0256">Endoplasmic reticulum</keyword>
<evidence type="ECO:0000256" key="8">
    <source>
        <dbReference type="ARBA" id="ARBA00022824"/>
    </source>
</evidence>
<dbReference type="SUPFAM" id="SSF48452">
    <property type="entry name" value="TPR-like"/>
    <property type="match status" value="2"/>
</dbReference>
<evidence type="ECO:0000259" key="13">
    <source>
        <dbReference type="Pfam" id="PF08492"/>
    </source>
</evidence>
<dbReference type="PIRSF" id="PIRSF038922">
    <property type="entry name" value="SRP72"/>
    <property type="match status" value="1"/>
</dbReference>
<feature type="compositionally biased region" description="Basic residues" evidence="12">
    <location>
        <begin position="519"/>
        <end position="529"/>
    </location>
</feature>
<evidence type="ECO:0000256" key="9">
    <source>
        <dbReference type="ARBA" id="ARBA00023135"/>
    </source>
</evidence>
<name>A0A6J8DG21_MYTCO</name>
<evidence type="ECO:0000313" key="15">
    <source>
        <dbReference type="Proteomes" id="UP000507470"/>
    </source>
</evidence>
<evidence type="ECO:0000313" key="14">
    <source>
        <dbReference type="EMBL" id="CAC5406024.1"/>
    </source>
</evidence>
<keyword evidence="10 11" id="KW-0687">Ribonucleoprotein</keyword>
<dbReference type="EMBL" id="CACVKT020007152">
    <property type="protein sequence ID" value="CAC5406024.1"/>
    <property type="molecule type" value="Genomic_DNA"/>
</dbReference>
<keyword evidence="5 11" id="KW-0963">Cytoplasm</keyword>
<dbReference type="InterPro" id="IPR013699">
    <property type="entry name" value="Signal_recog_part_SRP72_RNA-bd"/>
</dbReference>
<gene>
    <name evidence="14" type="ORF">MCOR_39643</name>
</gene>
<keyword evidence="7" id="KW-0802">TPR repeat</keyword>
<dbReference type="GO" id="GO:0005783">
    <property type="term" value="C:endoplasmic reticulum"/>
    <property type="evidence" value="ECO:0007669"/>
    <property type="project" value="UniProtKB-SubCell"/>
</dbReference>
<keyword evidence="9 11" id="KW-0733">Signal recognition particle</keyword>
<feature type="compositionally biased region" description="Low complexity" evidence="12">
    <location>
        <begin position="603"/>
        <end position="618"/>
    </location>
</feature>
<proteinExistence type="inferred from homology"/>
<evidence type="ECO:0000256" key="11">
    <source>
        <dbReference type="PIRNR" id="PIRNR038922"/>
    </source>
</evidence>
<keyword evidence="6" id="KW-0677">Repeat</keyword>
<evidence type="ECO:0000256" key="5">
    <source>
        <dbReference type="ARBA" id="ARBA00022490"/>
    </source>
</evidence>
<evidence type="ECO:0000256" key="1">
    <source>
        <dbReference type="ARBA" id="ARBA00004240"/>
    </source>
</evidence>
<dbReference type="InterPro" id="IPR011990">
    <property type="entry name" value="TPR-like_helical_dom_sf"/>
</dbReference>
<dbReference type="AlphaFoldDB" id="A0A6J8DG21"/>
<dbReference type="Pfam" id="PF08492">
    <property type="entry name" value="SRP72"/>
    <property type="match status" value="1"/>
</dbReference>
<dbReference type="Gene3D" id="1.25.40.10">
    <property type="entry name" value="Tetratricopeptide repeat domain"/>
    <property type="match status" value="2"/>
</dbReference>
<comment type="function">
    <text evidence="11">Component of the signal recognition particle (SRP) complex, a ribonucleoprotein complex that mediates the cotranslational targeting of secretory and membrane proteins to the endoplasmic reticulum (ER).</text>
</comment>
<dbReference type="PANTHER" id="PTHR14094">
    <property type="entry name" value="SIGNAL RECOGNITION PARTICLE 72"/>
    <property type="match status" value="1"/>
</dbReference>
<reference evidence="14 15" key="1">
    <citation type="submission" date="2020-06" db="EMBL/GenBank/DDBJ databases">
        <authorList>
            <person name="Li R."/>
            <person name="Bekaert M."/>
        </authorList>
    </citation>
    <scope>NUCLEOTIDE SEQUENCE [LARGE SCALE GENOMIC DNA]</scope>
    <source>
        <strain evidence="15">wild</strain>
    </source>
</reference>
<evidence type="ECO:0000256" key="3">
    <source>
        <dbReference type="ARBA" id="ARBA00007676"/>
    </source>
</evidence>
<accession>A0A6J8DG21</accession>
<dbReference type="Pfam" id="PF17004">
    <property type="entry name" value="SRP_TPR_like"/>
    <property type="match status" value="1"/>
</dbReference>
<sequence length="633" mass="71127">MAQATVLQNLYAELNKYKNNQEYDRALKIVNKILQEDNTDTTAFHCKIVCLIKEDKFDQALTTINKAKDLSSGLHFEKAYCQYRLNRTKEALTTLRSVDKPDTRVKELLSQVLYRLEQYEECYNLYRDIIKSTEDDFEEERQTNLSAVVSSLQLWDKKDVENPELDETSYEICYNNACFFIGKEDWKNAEMKLRKAEIYCKKSFEDESDVTEEEIEEELGIIRVQLAYVLQKQGRKDEAVKLNNQVTKNKPSDMAVMAVLSNNIITLNKDQNVFDSKKRMKTAKADGLKHKLTAAQQRCISLNEGLLHMYTNQSSQCHNLAQKLMKEYPDIDTPVLIEAAQYVKDKDTTKAIEVLKAYEQSHQSRSLVSIKMVIAQIYLSQGHVYDACDTLKTMGDLQYKPGVPSSASMSTLMRANTTLQIQMGNPQQAAAMLEELRKSNPKDPRILAELISAYSQFDQAKAQKISADLPPVADIVQGIDVETLEASFSSLGPKYIKKALKSDAQPSPGPAGDMIIQKSKSKKKKKGKLPKNLDAEIDPERWLPRRERSYYRGKKKDKRRDIGKGTQGASGPAGDIDNSKLATGGGSGSEASSPRPGQPTSPPGAAQPAAQGPRQQKPVQANKKKKKKGGGKW</sequence>
<dbReference type="GO" id="GO:0043022">
    <property type="term" value="F:ribosome binding"/>
    <property type="evidence" value="ECO:0007669"/>
    <property type="project" value="TreeGrafter"/>
</dbReference>
<evidence type="ECO:0000256" key="6">
    <source>
        <dbReference type="ARBA" id="ARBA00022737"/>
    </source>
</evidence>
<organism evidence="14 15">
    <name type="scientific">Mytilus coruscus</name>
    <name type="common">Sea mussel</name>
    <dbReference type="NCBI Taxonomy" id="42192"/>
    <lineage>
        <taxon>Eukaryota</taxon>
        <taxon>Metazoa</taxon>
        <taxon>Spiralia</taxon>
        <taxon>Lophotrochozoa</taxon>
        <taxon>Mollusca</taxon>
        <taxon>Bivalvia</taxon>
        <taxon>Autobranchia</taxon>
        <taxon>Pteriomorphia</taxon>
        <taxon>Mytilida</taxon>
        <taxon>Mytiloidea</taxon>
        <taxon>Mytilidae</taxon>
        <taxon>Mytilinae</taxon>
        <taxon>Mytilus</taxon>
    </lineage>
</organism>
<dbReference type="GO" id="GO:0006614">
    <property type="term" value="P:SRP-dependent cotranslational protein targeting to membrane"/>
    <property type="evidence" value="ECO:0007669"/>
    <property type="project" value="UniProtKB-UniRule"/>
</dbReference>
<comment type="similarity">
    <text evidence="3 11">Belongs to the SRP72 family.</text>
</comment>
<feature type="compositionally biased region" description="Basic residues" evidence="12">
    <location>
        <begin position="622"/>
        <end position="633"/>
    </location>
</feature>
<dbReference type="FunFam" id="1.25.40.10:FF:000062">
    <property type="entry name" value="Signal recognition particle subunit SRP72"/>
    <property type="match status" value="1"/>
</dbReference>
<feature type="compositionally biased region" description="Basic and acidic residues" evidence="12">
    <location>
        <begin position="531"/>
        <end position="550"/>
    </location>
</feature>
<evidence type="ECO:0000256" key="4">
    <source>
        <dbReference type="ARBA" id="ARBA00018350"/>
    </source>
</evidence>
<feature type="domain" description="Signal recognition particle SRP72 subunit RNA-binding" evidence="13">
    <location>
        <begin position="503"/>
        <end position="553"/>
    </location>
</feature>
<dbReference type="FunFam" id="1.25.40.10:FF:000191">
    <property type="entry name" value="Signal recognition particle subunit SRP72"/>
    <property type="match status" value="1"/>
</dbReference>
<dbReference type="GO" id="GO:0008312">
    <property type="term" value="F:7S RNA binding"/>
    <property type="evidence" value="ECO:0007669"/>
    <property type="project" value="InterPro"/>
</dbReference>
<dbReference type="InterPro" id="IPR026270">
    <property type="entry name" value="SRP72"/>
</dbReference>
<keyword evidence="15" id="KW-1185">Reference proteome</keyword>
<dbReference type="OrthoDB" id="5421607at2759"/>
<evidence type="ECO:0000256" key="7">
    <source>
        <dbReference type="ARBA" id="ARBA00022803"/>
    </source>
</evidence>
<dbReference type="InterPro" id="IPR031545">
    <property type="entry name" value="SRP72_TPR-like"/>
</dbReference>
<comment type="subcellular location">
    <subcellularLocation>
        <location evidence="2 11">Cytoplasm</location>
    </subcellularLocation>
    <subcellularLocation>
        <location evidence="1">Endoplasmic reticulum</location>
    </subcellularLocation>
</comment>
<dbReference type="Proteomes" id="UP000507470">
    <property type="component" value="Unassembled WGS sequence"/>
</dbReference>
<feature type="region of interest" description="Disordered" evidence="12">
    <location>
        <begin position="501"/>
        <end position="633"/>
    </location>
</feature>
<protein>
    <recommendedName>
        <fullName evidence="4 11">Signal recognition particle subunit SRP72</fullName>
    </recommendedName>
</protein>
<dbReference type="PANTHER" id="PTHR14094:SF9">
    <property type="entry name" value="SIGNAL RECOGNITION PARTICLE SUBUNIT SRP72"/>
    <property type="match status" value="1"/>
</dbReference>